<accession>A0A081KE91</accession>
<dbReference type="GO" id="GO:0044718">
    <property type="term" value="P:siderophore transmembrane transport"/>
    <property type="evidence" value="ECO:0007669"/>
    <property type="project" value="TreeGrafter"/>
</dbReference>
<evidence type="ECO:0000256" key="9">
    <source>
        <dbReference type="ARBA" id="ARBA00023237"/>
    </source>
</evidence>
<reference evidence="16 17" key="1">
    <citation type="submission" date="2014-06" db="EMBL/GenBank/DDBJ databases">
        <title>Whole Genome Sequences of Three Symbiotic Endozoicomonas Bacteria.</title>
        <authorList>
            <person name="Neave M.J."/>
            <person name="Apprill A."/>
            <person name="Voolstra C.R."/>
        </authorList>
    </citation>
    <scope>NUCLEOTIDE SEQUENCE [LARGE SCALE GENOMIC DNA]</scope>
    <source>
        <strain evidence="16 17">DSM 22380</strain>
    </source>
</reference>
<keyword evidence="17" id="KW-1185">Reference proteome</keyword>
<comment type="subcellular location">
    <subcellularLocation>
        <location evidence="1 10">Cell outer membrane</location>
        <topology evidence="1 10">Multi-pass membrane protein</topology>
    </subcellularLocation>
</comment>
<evidence type="ECO:0000259" key="14">
    <source>
        <dbReference type="Pfam" id="PF00593"/>
    </source>
</evidence>
<comment type="similarity">
    <text evidence="10 12">Belongs to the TonB-dependent receptor family.</text>
</comment>
<evidence type="ECO:0000256" key="2">
    <source>
        <dbReference type="ARBA" id="ARBA00022448"/>
    </source>
</evidence>
<protein>
    <submittedName>
        <fullName evidence="16">TonB-dependent receptor</fullName>
    </submittedName>
</protein>
<evidence type="ECO:0000256" key="8">
    <source>
        <dbReference type="ARBA" id="ARBA00023136"/>
    </source>
</evidence>
<dbReference type="PROSITE" id="PS01156">
    <property type="entry name" value="TONB_DEPENDENT_REC_2"/>
    <property type="match status" value="1"/>
</dbReference>
<dbReference type="GO" id="GO:0009279">
    <property type="term" value="C:cell outer membrane"/>
    <property type="evidence" value="ECO:0007669"/>
    <property type="project" value="UniProtKB-SubCell"/>
</dbReference>
<evidence type="ECO:0000256" key="6">
    <source>
        <dbReference type="ARBA" id="ARBA00023065"/>
    </source>
</evidence>
<dbReference type="InterPro" id="IPR000531">
    <property type="entry name" value="Beta-barrel_TonB"/>
</dbReference>
<sequence>MQRFMGRHSLLFSAMVAAMPVMAENSHYGSPLVFDQVVVTATKTENSLADAPASMSVITSEEIQSQPTLALNDIVKQSVGVESRKEGGRAGRETISIRGMSSDYTLIMVNGRKMSSSNAVVRGNDFDLSAIPQDSIERIEIIRGPMSALYGSEALGGVVNIITKQPDNEWRSTLSGDFSTPGDGNGGEETILGLNTGGALIEDQLYLNLSINKSDRDKWQPYSDSTGFSYDRSIVTALEERDTLNLTGALNWFINENQALDLDIAYSNDKREGNIESSKGLTPTDQKVKRNSAALTHSGDWHWGETQLRYYREEVKIGEQNFTENQREYATETTDTIDGSGSTDIGNHRLTFGGEISKNELDNPRDFLETGKADVTEKALFVQDEWQLAKTWTLTYGTRLDHHENFGSEYSPRAYLVHKVTENLIIKGGAGKAFKAPSLRQLSEEYRLSSCKGGCWIKGNPNLKPETSTSYELASNYRQDTWEMEAALFQNDVKNLIERDFDKLLGQEDGRDVYTYKNTAKAKIRGLELSGRIALTRALSLNGNFTYTDAKDETTGEDLNNRPRHNANAKLNWQSMEKLTTFIRAGYTGDQSLSSTVDLNGYWTADLGANYQMTESLTLRAGITNLTDKSLPHSAEVLGYSEDPRTWYAGFTAKF</sequence>
<dbReference type="Gene3D" id="2.40.170.20">
    <property type="entry name" value="TonB-dependent receptor, beta-barrel domain"/>
    <property type="match status" value="1"/>
</dbReference>
<dbReference type="PANTHER" id="PTHR30069">
    <property type="entry name" value="TONB-DEPENDENT OUTER MEMBRANE RECEPTOR"/>
    <property type="match status" value="1"/>
</dbReference>
<dbReference type="eggNOG" id="COG4771">
    <property type="taxonomic scope" value="Bacteria"/>
</dbReference>
<keyword evidence="5 13" id="KW-0732">Signal</keyword>
<evidence type="ECO:0000256" key="7">
    <source>
        <dbReference type="ARBA" id="ARBA00023077"/>
    </source>
</evidence>
<dbReference type="EMBL" id="JOJP01000001">
    <property type="protein sequence ID" value="KEI72467.1"/>
    <property type="molecule type" value="Genomic_DNA"/>
</dbReference>
<evidence type="ECO:0000313" key="17">
    <source>
        <dbReference type="Proteomes" id="UP000027997"/>
    </source>
</evidence>
<dbReference type="InterPro" id="IPR012910">
    <property type="entry name" value="Plug_dom"/>
</dbReference>
<name>A0A081KE91_9GAMM</name>
<dbReference type="Pfam" id="PF07715">
    <property type="entry name" value="Plug"/>
    <property type="match status" value="1"/>
</dbReference>
<evidence type="ECO:0000256" key="5">
    <source>
        <dbReference type="ARBA" id="ARBA00022729"/>
    </source>
</evidence>
<feature type="signal peptide" evidence="13">
    <location>
        <begin position="1"/>
        <end position="23"/>
    </location>
</feature>
<keyword evidence="4 10" id="KW-0812">Transmembrane</keyword>
<evidence type="ECO:0000256" key="13">
    <source>
        <dbReference type="SAM" id="SignalP"/>
    </source>
</evidence>
<proteinExistence type="inferred from homology"/>
<feature type="domain" description="TonB-dependent receptor-like beta-barrel" evidence="14">
    <location>
        <begin position="205"/>
        <end position="626"/>
    </location>
</feature>
<evidence type="ECO:0000256" key="3">
    <source>
        <dbReference type="ARBA" id="ARBA00022452"/>
    </source>
</evidence>
<dbReference type="RefSeq" id="WP_020584814.1">
    <property type="nucleotide sequence ID" value="NZ_JOJP01000001.1"/>
</dbReference>
<dbReference type="Proteomes" id="UP000027997">
    <property type="component" value="Unassembled WGS sequence"/>
</dbReference>
<evidence type="ECO:0000256" key="12">
    <source>
        <dbReference type="RuleBase" id="RU003357"/>
    </source>
</evidence>
<dbReference type="SUPFAM" id="SSF56935">
    <property type="entry name" value="Porins"/>
    <property type="match status" value="1"/>
</dbReference>
<keyword evidence="9 10" id="KW-0998">Cell outer membrane</keyword>
<feature type="short sequence motif" description="TonB C-terminal box" evidence="11">
    <location>
        <begin position="638"/>
        <end position="655"/>
    </location>
</feature>
<dbReference type="InterPro" id="IPR010917">
    <property type="entry name" value="TonB_rcpt_CS"/>
</dbReference>
<dbReference type="InterPro" id="IPR039426">
    <property type="entry name" value="TonB-dep_rcpt-like"/>
</dbReference>
<dbReference type="CDD" id="cd01347">
    <property type="entry name" value="ligand_gated_channel"/>
    <property type="match status" value="1"/>
</dbReference>
<feature type="domain" description="TonB-dependent receptor plug" evidence="15">
    <location>
        <begin position="48"/>
        <end position="158"/>
    </location>
</feature>
<evidence type="ECO:0000256" key="11">
    <source>
        <dbReference type="PROSITE-ProRule" id="PRU10144"/>
    </source>
</evidence>
<dbReference type="InterPro" id="IPR036942">
    <property type="entry name" value="Beta-barrel_TonB_sf"/>
</dbReference>
<keyword evidence="16" id="KW-0675">Receptor</keyword>
<evidence type="ECO:0000259" key="15">
    <source>
        <dbReference type="Pfam" id="PF07715"/>
    </source>
</evidence>
<evidence type="ECO:0000256" key="10">
    <source>
        <dbReference type="PROSITE-ProRule" id="PRU01360"/>
    </source>
</evidence>
<gene>
    <name evidence="16" type="ORF">GV64_18580</name>
</gene>
<dbReference type="Pfam" id="PF00593">
    <property type="entry name" value="TonB_dep_Rec_b-barrel"/>
    <property type="match status" value="1"/>
</dbReference>
<dbReference type="Gene3D" id="2.170.130.10">
    <property type="entry name" value="TonB-dependent receptor, plug domain"/>
    <property type="match status" value="1"/>
</dbReference>
<keyword evidence="3 10" id="KW-1134">Transmembrane beta strand</keyword>
<dbReference type="PANTHER" id="PTHR30069:SF53">
    <property type="entry name" value="COLICIN I RECEPTOR-RELATED"/>
    <property type="match status" value="1"/>
</dbReference>
<keyword evidence="7 12" id="KW-0798">TonB box</keyword>
<dbReference type="STRING" id="305900.GV64_18580"/>
<evidence type="ECO:0000313" key="16">
    <source>
        <dbReference type="EMBL" id="KEI72467.1"/>
    </source>
</evidence>
<keyword evidence="6" id="KW-0406">Ion transport</keyword>
<dbReference type="InterPro" id="IPR037066">
    <property type="entry name" value="Plug_dom_sf"/>
</dbReference>
<feature type="chain" id="PRO_5001758945" evidence="13">
    <location>
        <begin position="24"/>
        <end position="655"/>
    </location>
</feature>
<evidence type="ECO:0000256" key="4">
    <source>
        <dbReference type="ARBA" id="ARBA00022692"/>
    </source>
</evidence>
<dbReference type="PROSITE" id="PS52016">
    <property type="entry name" value="TONB_DEPENDENT_REC_3"/>
    <property type="match status" value="1"/>
</dbReference>
<dbReference type="GO" id="GO:0015344">
    <property type="term" value="F:siderophore uptake transmembrane transporter activity"/>
    <property type="evidence" value="ECO:0007669"/>
    <property type="project" value="TreeGrafter"/>
</dbReference>
<keyword evidence="2 10" id="KW-0813">Transport</keyword>
<evidence type="ECO:0000256" key="1">
    <source>
        <dbReference type="ARBA" id="ARBA00004571"/>
    </source>
</evidence>
<dbReference type="AlphaFoldDB" id="A0A081KE91"/>
<organism evidence="16 17">
    <name type="scientific">Endozoicomonas elysicola</name>
    <dbReference type="NCBI Taxonomy" id="305900"/>
    <lineage>
        <taxon>Bacteria</taxon>
        <taxon>Pseudomonadati</taxon>
        <taxon>Pseudomonadota</taxon>
        <taxon>Gammaproteobacteria</taxon>
        <taxon>Oceanospirillales</taxon>
        <taxon>Endozoicomonadaceae</taxon>
        <taxon>Endozoicomonas</taxon>
    </lineage>
</organism>
<keyword evidence="8 10" id="KW-0472">Membrane</keyword>
<comment type="caution">
    <text evidence="16">The sequence shown here is derived from an EMBL/GenBank/DDBJ whole genome shotgun (WGS) entry which is preliminary data.</text>
</comment>